<protein>
    <submittedName>
        <fullName evidence="1">Uncharacterized protein</fullName>
    </submittedName>
</protein>
<dbReference type="PANTHER" id="PTHR33091:SF29">
    <property type="entry name" value="SUBTILISIN INHIBITOR 1"/>
    <property type="match status" value="1"/>
</dbReference>
<dbReference type="EMBL" id="CAJJDN010000056">
    <property type="protein sequence ID" value="CAD8090651.1"/>
    <property type="molecule type" value="Genomic_DNA"/>
</dbReference>
<comment type="caution">
    <text evidence="1">The sequence shown here is derived from an EMBL/GenBank/DDBJ whole genome shotgun (WGS) entry which is preliminary data.</text>
</comment>
<name>A0A8S1NKD7_9CILI</name>
<dbReference type="GO" id="GO:0004867">
    <property type="term" value="F:serine-type endopeptidase inhibitor activity"/>
    <property type="evidence" value="ECO:0007669"/>
    <property type="project" value="InterPro"/>
</dbReference>
<keyword evidence="2" id="KW-1185">Reference proteome</keyword>
<dbReference type="OrthoDB" id="10013825at2759"/>
<dbReference type="GO" id="GO:0009611">
    <property type="term" value="P:response to wounding"/>
    <property type="evidence" value="ECO:0007669"/>
    <property type="project" value="InterPro"/>
</dbReference>
<dbReference type="PANTHER" id="PTHR33091">
    <property type="entry name" value="PROTEIN, PUTATIVE, EXPRESSED-RELATED"/>
    <property type="match status" value="1"/>
</dbReference>
<dbReference type="InterPro" id="IPR000864">
    <property type="entry name" value="Prot_inh_pot1"/>
</dbReference>
<evidence type="ECO:0000313" key="2">
    <source>
        <dbReference type="Proteomes" id="UP000692954"/>
    </source>
</evidence>
<dbReference type="AlphaFoldDB" id="A0A8S1NKD7"/>
<evidence type="ECO:0000313" key="1">
    <source>
        <dbReference type="EMBL" id="CAD8090651.1"/>
    </source>
</evidence>
<dbReference type="Proteomes" id="UP000692954">
    <property type="component" value="Unassembled WGS sequence"/>
</dbReference>
<organism evidence="1 2">
    <name type="scientific">Paramecium sonneborni</name>
    <dbReference type="NCBI Taxonomy" id="65129"/>
    <lineage>
        <taxon>Eukaryota</taxon>
        <taxon>Sar</taxon>
        <taxon>Alveolata</taxon>
        <taxon>Ciliophora</taxon>
        <taxon>Intramacronucleata</taxon>
        <taxon>Oligohymenophorea</taxon>
        <taxon>Peniculida</taxon>
        <taxon>Parameciidae</taxon>
        <taxon>Paramecium</taxon>
    </lineage>
</organism>
<reference evidence="1" key="1">
    <citation type="submission" date="2021-01" db="EMBL/GenBank/DDBJ databases">
        <authorList>
            <consortium name="Genoscope - CEA"/>
            <person name="William W."/>
        </authorList>
    </citation>
    <scope>NUCLEOTIDE SEQUENCE</scope>
</reference>
<sequence>MNIQQPQGKQQWPECVGKTAEKLMQLLPYNSMVTMDYRMDRVRVLHDGNGVVQQIPHVG</sequence>
<dbReference type="Pfam" id="PF00280">
    <property type="entry name" value="potato_inhibit"/>
    <property type="match status" value="1"/>
</dbReference>
<gene>
    <name evidence="1" type="ORF">PSON_ATCC_30995.1.T0560121</name>
</gene>
<accession>A0A8S1NKD7</accession>
<proteinExistence type="predicted"/>